<dbReference type="EMBL" id="CAJPIJ010000094">
    <property type="protein sequence ID" value="CAG1973232.1"/>
    <property type="molecule type" value="Genomic_DNA"/>
</dbReference>
<dbReference type="EMBL" id="CAAKMV010000132">
    <property type="protein sequence ID" value="VIO58226.1"/>
    <property type="molecule type" value="Genomic_DNA"/>
</dbReference>
<evidence type="ECO:0000313" key="1">
    <source>
        <dbReference type="EMBL" id="CAG1973232.1"/>
    </source>
</evidence>
<sequence length="141" mass="15457">MNKSMAYTTSPLQLCLIAFQSLTRDSAISALLPSTWVSSHHVFSRIVNSNLVLISQECSQLATVTLHPLHVAQNHCVFSSNGIQQINHTSIVVIPTLDLETCQMPNPESLISSALHVTFLVINHDPVSAYSRTSWVPAFST</sequence>
<reference evidence="2" key="1">
    <citation type="submission" date="2019-04" db="EMBL/GenBank/DDBJ databases">
        <authorList>
            <person name="Melise S."/>
            <person name="Noan J."/>
            <person name="Okalmin O."/>
        </authorList>
    </citation>
    <scope>NUCLEOTIDE SEQUENCE</scope>
    <source>
        <strain evidence="2">FN9</strain>
    </source>
</reference>
<name>A0A4E9DXI6_GIBZA</name>
<proteinExistence type="predicted"/>
<accession>A0A4E9DXI6</accession>
<protein>
    <submittedName>
        <fullName evidence="2">Uncharacterized protein</fullName>
    </submittedName>
</protein>
<dbReference type="Proteomes" id="UP000746612">
    <property type="component" value="Unassembled WGS sequence"/>
</dbReference>
<gene>
    <name evidence="2" type="ORF">FUG_LOCUS296779</name>
    <name evidence="1" type="ORF">MDCFG202_LOCUS117510</name>
</gene>
<reference evidence="1" key="2">
    <citation type="submission" date="2021-03" db="EMBL/GenBank/DDBJ databases">
        <authorList>
            <person name="Alouane T."/>
            <person name="Langin T."/>
            <person name="Bonhomme L."/>
        </authorList>
    </citation>
    <scope>NUCLEOTIDE SEQUENCE</scope>
    <source>
        <strain evidence="1">MDC_Fg202</strain>
    </source>
</reference>
<organism evidence="2">
    <name type="scientific">Gibberella zeae</name>
    <name type="common">Wheat head blight fungus</name>
    <name type="synonym">Fusarium graminearum</name>
    <dbReference type="NCBI Taxonomy" id="5518"/>
    <lineage>
        <taxon>Eukaryota</taxon>
        <taxon>Fungi</taxon>
        <taxon>Dikarya</taxon>
        <taxon>Ascomycota</taxon>
        <taxon>Pezizomycotina</taxon>
        <taxon>Sordariomycetes</taxon>
        <taxon>Hypocreomycetidae</taxon>
        <taxon>Hypocreales</taxon>
        <taxon>Nectriaceae</taxon>
        <taxon>Fusarium</taxon>
    </lineage>
</organism>
<dbReference type="AlphaFoldDB" id="A0A4E9DXI6"/>
<evidence type="ECO:0000313" key="2">
    <source>
        <dbReference type="EMBL" id="VIO58226.1"/>
    </source>
</evidence>